<reference evidence="7" key="1">
    <citation type="journal article" date="2019" name="Int. J. Syst. Evol. Microbiol.">
        <title>The Global Catalogue of Microorganisms (GCM) 10K type strain sequencing project: providing services to taxonomists for standard genome sequencing and annotation.</title>
        <authorList>
            <consortium name="The Broad Institute Genomics Platform"/>
            <consortium name="The Broad Institute Genome Sequencing Center for Infectious Disease"/>
            <person name="Wu L."/>
            <person name="Ma J."/>
        </authorList>
    </citation>
    <scope>NUCLEOTIDE SEQUENCE [LARGE SCALE GENOMIC DNA]</scope>
    <source>
        <strain evidence="7">JCM 18324</strain>
    </source>
</reference>
<dbReference type="SUPFAM" id="SSF46689">
    <property type="entry name" value="Homeodomain-like"/>
    <property type="match status" value="1"/>
</dbReference>
<evidence type="ECO:0000256" key="4">
    <source>
        <dbReference type="PROSITE-ProRule" id="PRU00335"/>
    </source>
</evidence>
<organism evidence="6 7">
    <name type="scientific">Streptomyces sanyensis</name>
    <dbReference type="NCBI Taxonomy" id="568869"/>
    <lineage>
        <taxon>Bacteria</taxon>
        <taxon>Bacillati</taxon>
        <taxon>Actinomycetota</taxon>
        <taxon>Actinomycetes</taxon>
        <taxon>Kitasatosporales</taxon>
        <taxon>Streptomycetaceae</taxon>
        <taxon>Streptomyces</taxon>
    </lineage>
</organism>
<dbReference type="Pfam" id="PF21597">
    <property type="entry name" value="TetR_C_43"/>
    <property type="match status" value="1"/>
</dbReference>
<dbReference type="PANTHER" id="PTHR30055:SF234">
    <property type="entry name" value="HTH-TYPE TRANSCRIPTIONAL REGULATOR BETI"/>
    <property type="match status" value="1"/>
</dbReference>
<feature type="domain" description="HTH tetR-type" evidence="5">
    <location>
        <begin position="12"/>
        <end position="71"/>
    </location>
</feature>
<evidence type="ECO:0000256" key="2">
    <source>
        <dbReference type="ARBA" id="ARBA00023125"/>
    </source>
</evidence>
<proteinExistence type="predicted"/>
<gene>
    <name evidence="6" type="ORF">GCM10023329_10500</name>
</gene>
<dbReference type="Gene3D" id="1.10.357.10">
    <property type="entry name" value="Tetracycline Repressor, domain 2"/>
    <property type="match status" value="1"/>
</dbReference>
<dbReference type="PROSITE" id="PS50977">
    <property type="entry name" value="HTH_TETR_2"/>
    <property type="match status" value="1"/>
</dbReference>
<keyword evidence="7" id="KW-1185">Reference proteome</keyword>
<keyword evidence="1" id="KW-0805">Transcription regulation</keyword>
<sequence>MDRARPMRADAVRNRARILSAAREQITLLGPDAPMDAIAEAAGVAVGTLYRHFPTKTDLVGAVIAEHTARMAADVEAAADRVDGGAGALAEITALVHRVVESAAADRTVKAAARELGATGGARPYEERGGTAMGRLIAAARAEGDLHPDVTVEDFLLLLATAPTDQGPEVRRRWLELFLPGLTTRGRPTA</sequence>
<evidence type="ECO:0000256" key="3">
    <source>
        <dbReference type="ARBA" id="ARBA00023163"/>
    </source>
</evidence>
<dbReference type="InterPro" id="IPR036271">
    <property type="entry name" value="Tet_transcr_reg_TetR-rel_C_sf"/>
</dbReference>
<evidence type="ECO:0000256" key="1">
    <source>
        <dbReference type="ARBA" id="ARBA00023015"/>
    </source>
</evidence>
<dbReference type="InterPro" id="IPR009057">
    <property type="entry name" value="Homeodomain-like_sf"/>
</dbReference>
<feature type="DNA-binding region" description="H-T-H motif" evidence="4">
    <location>
        <begin position="34"/>
        <end position="53"/>
    </location>
</feature>
<keyword evidence="2 4" id="KW-0238">DNA-binding</keyword>
<dbReference type="InterPro" id="IPR049445">
    <property type="entry name" value="TetR_SbtR-like_C"/>
</dbReference>
<dbReference type="PRINTS" id="PR00455">
    <property type="entry name" value="HTHTETR"/>
</dbReference>
<dbReference type="Proteomes" id="UP001501147">
    <property type="component" value="Unassembled WGS sequence"/>
</dbReference>
<comment type="caution">
    <text evidence="6">The sequence shown here is derived from an EMBL/GenBank/DDBJ whole genome shotgun (WGS) entry which is preliminary data.</text>
</comment>
<dbReference type="PANTHER" id="PTHR30055">
    <property type="entry name" value="HTH-TYPE TRANSCRIPTIONAL REGULATOR RUTR"/>
    <property type="match status" value="1"/>
</dbReference>
<accession>A0ABP8ZU41</accession>
<dbReference type="InterPro" id="IPR050109">
    <property type="entry name" value="HTH-type_TetR-like_transc_reg"/>
</dbReference>
<protein>
    <submittedName>
        <fullName evidence="6">TetR/AcrR family transcriptional regulator</fullName>
    </submittedName>
</protein>
<evidence type="ECO:0000313" key="6">
    <source>
        <dbReference type="EMBL" id="GAA4766258.1"/>
    </source>
</evidence>
<evidence type="ECO:0000313" key="7">
    <source>
        <dbReference type="Proteomes" id="UP001501147"/>
    </source>
</evidence>
<dbReference type="SUPFAM" id="SSF48498">
    <property type="entry name" value="Tetracyclin repressor-like, C-terminal domain"/>
    <property type="match status" value="1"/>
</dbReference>
<dbReference type="RefSeq" id="WP_345609995.1">
    <property type="nucleotide sequence ID" value="NZ_BAABJV010000002.1"/>
</dbReference>
<name>A0ABP8ZU41_9ACTN</name>
<evidence type="ECO:0000259" key="5">
    <source>
        <dbReference type="PROSITE" id="PS50977"/>
    </source>
</evidence>
<dbReference type="Pfam" id="PF00440">
    <property type="entry name" value="TetR_N"/>
    <property type="match status" value="1"/>
</dbReference>
<keyword evidence="3" id="KW-0804">Transcription</keyword>
<dbReference type="EMBL" id="BAABJV010000002">
    <property type="protein sequence ID" value="GAA4766258.1"/>
    <property type="molecule type" value="Genomic_DNA"/>
</dbReference>
<dbReference type="InterPro" id="IPR001647">
    <property type="entry name" value="HTH_TetR"/>
</dbReference>